<comment type="similarity">
    <text evidence="2 12">Belongs to the calreticulin family.</text>
</comment>
<proteinExistence type="inferred from homology"/>
<keyword evidence="7 12" id="KW-0256">Endoplasmic reticulum</keyword>
<evidence type="ECO:0000256" key="11">
    <source>
        <dbReference type="PIRSR" id="PIRSR601580-3"/>
    </source>
</evidence>
<organism evidence="14 15">
    <name type="scientific">Thamnocephalis sphaerospora</name>
    <dbReference type="NCBI Taxonomy" id="78915"/>
    <lineage>
        <taxon>Eukaryota</taxon>
        <taxon>Fungi</taxon>
        <taxon>Fungi incertae sedis</taxon>
        <taxon>Zoopagomycota</taxon>
        <taxon>Zoopagomycotina</taxon>
        <taxon>Zoopagomycetes</taxon>
        <taxon>Zoopagales</taxon>
        <taxon>Sigmoideomycetaceae</taxon>
        <taxon>Thamnocephalis</taxon>
    </lineage>
</organism>
<evidence type="ECO:0000256" key="12">
    <source>
        <dbReference type="RuleBase" id="RU362126"/>
    </source>
</evidence>
<keyword evidence="3" id="KW-0479">Metal-binding</keyword>
<dbReference type="STRING" id="78915.A0A4P9XSI7"/>
<dbReference type="GO" id="GO:0030246">
    <property type="term" value="F:carbohydrate binding"/>
    <property type="evidence" value="ECO:0007669"/>
    <property type="project" value="UniProtKB-KW"/>
</dbReference>
<dbReference type="GO" id="GO:0006457">
    <property type="term" value="P:protein folding"/>
    <property type="evidence" value="ECO:0007669"/>
    <property type="project" value="InterPro"/>
</dbReference>
<keyword evidence="9" id="KW-0106">Calcium</keyword>
<dbReference type="Proteomes" id="UP000271241">
    <property type="component" value="Unassembled WGS sequence"/>
</dbReference>
<evidence type="ECO:0000256" key="13">
    <source>
        <dbReference type="SAM" id="MobiDB-lite"/>
    </source>
</evidence>
<dbReference type="SUPFAM" id="SSF49899">
    <property type="entry name" value="Concanavalin A-like lectins/glucanases"/>
    <property type="match status" value="1"/>
</dbReference>
<accession>A0A4P9XSI7</accession>
<sequence length="425" mass="47932">MLLSSFRWAAAALALLTAADAISGAVYLEEPFASQEALARWHSSAVRDDYGALRLSAGRFHADAENLGLQTTEDYRFYAVSTPLSGGVFDNQDRILVLQYSVKHEQNIDCGGGYLKASLLPEAFDADTFDGDSAYNIMFGPDICGQDRKVQLIFRYRNKSYPLLRTVVPPADQLTHLYTLIVRPDQTYEILIDQRKEAAGSLLKDFAFPKATIEDASTTKPDSWVDEATIVDETDVKPAGYDDIPQFIPVGPIKPPRNWDAKKDGEWTPELTENPEYQGEWQPRRIPNPEYRGPWKRPHIPNPDYVPDDSIYAYRTAYVGLDIWQVKSGTIFDDILITDDEAYAHAYADKTYVKRSPLERAAKRKLDEEEEEELRRLDEMDGDDEDDSQGAGPTKEANRPTEDDTDGKAGHRDDSNHNGLLRDEL</sequence>
<evidence type="ECO:0000256" key="8">
    <source>
        <dbReference type="ARBA" id="ARBA00022833"/>
    </source>
</evidence>
<feature type="signal peptide" evidence="12">
    <location>
        <begin position="1"/>
        <end position="21"/>
    </location>
</feature>
<keyword evidence="5" id="KW-0430">Lectin</keyword>
<evidence type="ECO:0000256" key="4">
    <source>
        <dbReference type="ARBA" id="ARBA00022729"/>
    </source>
</evidence>
<dbReference type="OrthoDB" id="1938156at2759"/>
<dbReference type="Pfam" id="PF00262">
    <property type="entry name" value="Calreticulin"/>
    <property type="match status" value="1"/>
</dbReference>
<feature type="compositionally biased region" description="Basic and acidic residues" evidence="13">
    <location>
        <begin position="361"/>
        <end position="379"/>
    </location>
</feature>
<dbReference type="PANTHER" id="PTHR11073">
    <property type="entry name" value="CALRETICULIN AND CALNEXIN"/>
    <property type="match status" value="1"/>
</dbReference>
<dbReference type="InterPro" id="IPR001580">
    <property type="entry name" value="Calret/calnex"/>
</dbReference>
<evidence type="ECO:0000256" key="3">
    <source>
        <dbReference type="ARBA" id="ARBA00022723"/>
    </source>
</evidence>
<evidence type="ECO:0000256" key="2">
    <source>
        <dbReference type="ARBA" id="ARBA00010983"/>
    </source>
</evidence>
<keyword evidence="11" id="KW-1015">Disulfide bond</keyword>
<dbReference type="AlphaFoldDB" id="A0A4P9XSI7"/>
<evidence type="ECO:0000256" key="9">
    <source>
        <dbReference type="ARBA" id="ARBA00022837"/>
    </source>
</evidence>
<dbReference type="GO" id="GO:0005509">
    <property type="term" value="F:calcium ion binding"/>
    <property type="evidence" value="ECO:0007669"/>
    <property type="project" value="InterPro"/>
</dbReference>
<evidence type="ECO:0000256" key="6">
    <source>
        <dbReference type="ARBA" id="ARBA00022737"/>
    </source>
</evidence>
<name>A0A4P9XSI7_9FUNG</name>
<dbReference type="GO" id="GO:0005789">
    <property type="term" value="C:endoplasmic reticulum membrane"/>
    <property type="evidence" value="ECO:0007669"/>
    <property type="project" value="TreeGrafter"/>
</dbReference>
<dbReference type="GO" id="GO:0051082">
    <property type="term" value="F:unfolded protein binding"/>
    <property type="evidence" value="ECO:0007669"/>
    <property type="project" value="InterPro"/>
</dbReference>
<evidence type="ECO:0000256" key="5">
    <source>
        <dbReference type="ARBA" id="ARBA00022734"/>
    </source>
</evidence>
<dbReference type="InterPro" id="IPR013320">
    <property type="entry name" value="ConA-like_dom_sf"/>
</dbReference>
<evidence type="ECO:0000256" key="7">
    <source>
        <dbReference type="ARBA" id="ARBA00022824"/>
    </source>
</evidence>
<dbReference type="EMBL" id="KZ992555">
    <property type="protein sequence ID" value="RKP08952.1"/>
    <property type="molecule type" value="Genomic_DNA"/>
</dbReference>
<dbReference type="FunFam" id="2.10.250.10:FF:000002">
    <property type="entry name" value="Calreticulin"/>
    <property type="match status" value="1"/>
</dbReference>
<feature type="region of interest" description="Disordered" evidence="13">
    <location>
        <begin position="361"/>
        <end position="425"/>
    </location>
</feature>
<dbReference type="GO" id="GO:0036503">
    <property type="term" value="P:ERAD pathway"/>
    <property type="evidence" value="ECO:0007669"/>
    <property type="project" value="TreeGrafter"/>
</dbReference>
<dbReference type="GO" id="GO:0005788">
    <property type="term" value="C:endoplasmic reticulum lumen"/>
    <property type="evidence" value="ECO:0007669"/>
    <property type="project" value="UniProtKB-SubCell"/>
</dbReference>
<feature type="compositionally biased region" description="Basic and acidic residues" evidence="13">
    <location>
        <begin position="396"/>
        <end position="425"/>
    </location>
</feature>
<dbReference type="InterPro" id="IPR018124">
    <property type="entry name" value="Calret/calnex_CS"/>
</dbReference>
<evidence type="ECO:0000313" key="14">
    <source>
        <dbReference type="EMBL" id="RKP08952.1"/>
    </source>
</evidence>
<keyword evidence="8" id="KW-0862">Zinc</keyword>
<dbReference type="PANTHER" id="PTHR11073:SF2">
    <property type="entry name" value="CALRETICULIN"/>
    <property type="match status" value="1"/>
</dbReference>
<gene>
    <name evidence="14" type="ORF">THASP1DRAFT_29249</name>
</gene>
<feature type="disulfide bond" evidence="11">
    <location>
        <begin position="110"/>
        <end position="144"/>
    </location>
</feature>
<comment type="subcellular location">
    <subcellularLocation>
        <location evidence="1">Endoplasmic reticulum lumen</location>
    </subcellularLocation>
</comment>
<dbReference type="InterPro" id="IPR009033">
    <property type="entry name" value="Calreticulin/calnexin_P_dom_sf"/>
</dbReference>
<keyword evidence="6" id="KW-0677">Repeat</keyword>
<keyword evidence="10 12" id="KW-0143">Chaperone</keyword>
<dbReference type="Gene3D" id="2.60.120.200">
    <property type="match status" value="1"/>
</dbReference>
<keyword evidence="4 12" id="KW-0732">Signal</keyword>
<dbReference type="SUPFAM" id="SSF63887">
    <property type="entry name" value="P-domain of calnexin/calreticulin"/>
    <property type="match status" value="1"/>
</dbReference>
<dbReference type="PROSITE" id="PS00804">
    <property type="entry name" value="CALRETICULIN_2"/>
    <property type="match status" value="1"/>
</dbReference>
<feature type="chain" id="PRO_5021042485" evidence="12">
    <location>
        <begin position="22"/>
        <end position="425"/>
    </location>
</feature>
<dbReference type="Gene3D" id="2.10.250.10">
    <property type="entry name" value="Calreticulin/calnexin, P domain"/>
    <property type="match status" value="1"/>
</dbReference>
<reference evidence="15" key="1">
    <citation type="journal article" date="2018" name="Nat. Microbiol.">
        <title>Leveraging single-cell genomics to expand the fungal tree of life.</title>
        <authorList>
            <person name="Ahrendt S.R."/>
            <person name="Quandt C.A."/>
            <person name="Ciobanu D."/>
            <person name="Clum A."/>
            <person name="Salamov A."/>
            <person name="Andreopoulos B."/>
            <person name="Cheng J.F."/>
            <person name="Woyke T."/>
            <person name="Pelin A."/>
            <person name="Henrissat B."/>
            <person name="Reynolds N.K."/>
            <person name="Benny G.L."/>
            <person name="Smith M.E."/>
            <person name="James T.Y."/>
            <person name="Grigoriev I.V."/>
        </authorList>
    </citation>
    <scope>NUCLEOTIDE SEQUENCE [LARGE SCALE GENOMIC DNA]</scope>
    <source>
        <strain evidence="15">RSA 1356</strain>
    </source>
</reference>
<evidence type="ECO:0000256" key="10">
    <source>
        <dbReference type="ARBA" id="ARBA00023186"/>
    </source>
</evidence>
<protein>
    <submittedName>
        <fullName evidence="14">Calreticulin family-domain-containing protein</fullName>
    </submittedName>
</protein>
<evidence type="ECO:0000313" key="15">
    <source>
        <dbReference type="Proteomes" id="UP000271241"/>
    </source>
</evidence>
<evidence type="ECO:0000256" key="1">
    <source>
        <dbReference type="ARBA" id="ARBA00004319"/>
    </source>
</evidence>
<keyword evidence="15" id="KW-1185">Reference proteome</keyword>
<dbReference type="PRINTS" id="PR00626">
    <property type="entry name" value="CALRETICULIN"/>
</dbReference>